<dbReference type="EMBL" id="ML213525">
    <property type="protein sequence ID" value="TFK47071.1"/>
    <property type="molecule type" value="Genomic_DNA"/>
</dbReference>
<dbReference type="Pfam" id="PF03215">
    <property type="entry name" value="Rad17"/>
    <property type="match status" value="1"/>
</dbReference>
<dbReference type="GO" id="GO:0005634">
    <property type="term" value="C:nucleus"/>
    <property type="evidence" value="ECO:0007669"/>
    <property type="project" value="UniProtKB-SubCell"/>
</dbReference>
<comment type="similarity">
    <text evidence="2">Belongs to the rad17/RAD24 family.</text>
</comment>
<keyword evidence="11" id="KW-1185">Reference proteome</keyword>
<dbReference type="PANTHER" id="PTHR12172">
    <property type="entry name" value="CELL CYCLE CHECKPOINT PROTEIN RAD17"/>
    <property type="match status" value="1"/>
</dbReference>
<dbReference type="Gene3D" id="3.40.50.300">
    <property type="entry name" value="P-loop containing nucleotide triphosphate hydrolases"/>
    <property type="match status" value="1"/>
</dbReference>
<dbReference type="GO" id="GO:0033314">
    <property type="term" value="P:mitotic DNA replication checkpoint signaling"/>
    <property type="evidence" value="ECO:0007669"/>
    <property type="project" value="TreeGrafter"/>
</dbReference>
<evidence type="ECO:0000256" key="7">
    <source>
        <dbReference type="ARBA" id="ARBA00023306"/>
    </source>
</evidence>
<evidence type="ECO:0000256" key="1">
    <source>
        <dbReference type="ARBA" id="ARBA00004123"/>
    </source>
</evidence>
<dbReference type="GO" id="GO:0003689">
    <property type="term" value="F:DNA clamp loader activity"/>
    <property type="evidence" value="ECO:0007669"/>
    <property type="project" value="TreeGrafter"/>
</dbReference>
<dbReference type="GO" id="GO:0006281">
    <property type="term" value="P:DNA repair"/>
    <property type="evidence" value="ECO:0007669"/>
    <property type="project" value="InterPro"/>
</dbReference>
<dbReference type="GO" id="GO:0005524">
    <property type="term" value="F:ATP binding"/>
    <property type="evidence" value="ECO:0007669"/>
    <property type="project" value="UniProtKB-KW"/>
</dbReference>
<evidence type="ECO:0000256" key="2">
    <source>
        <dbReference type="ARBA" id="ARBA00006168"/>
    </source>
</evidence>
<evidence type="ECO:0000256" key="4">
    <source>
        <dbReference type="ARBA" id="ARBA00022763"/>
    </source>
</evidence>
<feature type="compositionally biased region" description="Basic and acidic residues" evidence="8">
    <location>
        <begin position="426"/>
        <end position="435"/>
    </location>
</feature>
<dbReference type="STRING" id="5364.A0A5C3MZW2"/>
<feature type="region of interest" description="Disordered" evidence="8">
    <location>
        <begin position="415"/>
        <end position="451"/>
    </location>
</feature>
<gene>
    <name evidence="10" type="ORF">OE88DRAFT_1666309</name>
</gene>
<evidence type="ECO:0000313" key="10">
    <source>
        <dbReference type="EMBL" id="TFK47071.1"/>
    </source>
</evidence>
<reference evidence="10 11" key="1">
    <citation type="journal article" date="2019" name="Nat. Ecol. Evol.">
        <title>Megaphylogeny resolves global patterns of mushroom evolution.</title>
        <authorList>
            <person name="Varga T."/>
            <person name="Krizsan K."/>
            <person name="Foldi C."/>
            <person name="Dima B."/>
            <person name="Sanchez-Garcia M."/>
            <person name="Sanchez-Ramirez S."/>
            <person name="Szollosi G.J."/>
            <person name="Szarkandi J.G."/>
            <person name="Papp V."/>
            <person name="Albert L."/>
            <person name="Andreopoulos W."/>
            <person name="Angelini C."/>
            <person name="Antonin V."/>
            <person name="Barry K.W."/>
            <person name="Bougher N.L."/>
            <person name="Buchanan P."/>
            <person name="Buyck B."/>
            <person name="Bense V."/>
            <person name="Catcheside P."/>
            <person name="Chovatia M."/>
            <person name="Cooper J."/>
            <person name="Damon W."/>
            <person name="Desjardin D."/>
            <person name="Finy P."/>
            <person name="Geml J."/>
            <person name="Haridas S."/>
            <person name="Hughes K."/>
            <person name="Justo A."/>
            <person name="Karasinski D."/>
            <person name="Kautmanova I."/>
            <person name="Kiss B."/>
            <person name="Kocsube S."/>
            <person name="Kotiranta H."/>
            <person name="LaButti K.M."/>
            <person name="Lechner B.E."/>
            <person name="Liimatainen K."/>
            <person name="Lipzen A."/>
            <person name="Lukacs Z."/>
            <person name="Mihaltcheva S."/>
            <person name="Morgado L.N."/>
            <person name="Niskanen T."/>
            <person name="Noordeloos M.E."/>
            <person name="Ohm R.A."/>
            <person name="Ortiz-Santana B."/>
            <person name="Ovrebo C."/>
            <person name="Racz N."/>
            <person name="Riley R."/>
            <person name="Savchenko A."/>
            <person name="Shiryaev A."/>
            <person name="Soop K."/>
            <person name="Spirin V."/>
            <person name="Szebenyi C."/>
            <person name="Tomsovsky M."/>
            <person name="Tulloss R.E."/>
            <person name="Uehling J."/>
            <person name="Grigoriev I.V."/>
            <person name="Vagvolgyi C."/>
            <person name="Papp T."/>
            <person name="Martin F.M."/>
            <person name="Miettinen O."/>
            <person name="Hibbett D.S."/>
            <person name="Nagy L.G."/>
        </authorList>
    </citation>
    <scope>NUCLEOTIDE SEQUENCE [LARGE SCALE GENOMIC DNA]</scope>
    <source>
        <strain evidence="10 11">OMC1185</strain>
    </source>
</reference>
<dbReference type="Pfam" id="PF25812">
    <property type="entry name" value="RAD24_helical"/>
    <property type="match status" value="1"/>
</dbReference>
<evidence type="ECO:0000313" key="11">
    <source>
        <dbReference type="Proteomes" id="UP000305948"/>
    </source>
</evidence>
<feature type="region of interest" description="Disordered" evidence="8">
    <location>
        <begin position="1"/>
        <end position="85"/>
    </location>
</feature>
<evidence type="ECO:0000256" key="3">
    <source>
        <dbReference type="ARBA" id="ARBA00022741"/>
    </source>
</evidence>
<evidence type="ECO:0000256" key="6">
    <source>
        <dbReference type="ARBA" id="ARBA00023242"/>
    </source>
</evidence>
<feature type="compositionally biased region" description="Polar residues" evidence="8">
    <location>
        <begin position="51"/>
        <end position="60"/>
    </location>
</feature>
<dbReference type="GO" id="GO:0000077">
    <property type="term" value="P:DNA damage checkpoint signaling"/>
    <property type="evidence" value="ECO:0007669"/>
    <property type="project" value="TreeGrafter"/>
</dbReference>
<dbReference type="OrthoDB" id="10265971at2759"/>
<dbReference type="InterPro" id="IPR057927">
    <property type="entry name" value="RAD24-like_helical"/>
</dbReference>
<keyword evidence="4" id="KW-0227">DNA damage</keyword>
<dbReference type="PANTHER" id="PTHR12172:SF0">
    <property type="entry name" value="CELL CYCLE CHECKPOINT PROTEIN RAD17"/>
    <property type="match status" value="1"/>
</dbReference>
<evidence type="ECO:0000256" key="5">
    <source>
        <dbReference type="ARBA" id="ARBA00022840"/>
    </source>
</evidence>
<name>A0A5C3MZW2_9AGAM</name>
<keyword evidence="5" id="KW-0067">ATP-binding</keyword>
<evidence type="ECO:0000259" key="9">
    <source>
        <dbReference type="Pfam" id="PF25812"/>
    </source>
</evidence>
<dbReference type="InterPro" id="IPR027417">
    <property type="entry name" value="P-loop_NTPase"/>
</dbReference>
<accession>A0A5C3MZW2</accession>
<dbReference type="AlphaFoldDB" id="A0A5C3MZW2"/>
<dbReference type="InterPro" id="IPR004582">
    <property type="entry name" value="Checkpoint_prot_Rad17_Rad24"/>
</dbReference>
<feature type="domain" description="Checkpoint protein RAD24-like helical bundle" evidence="9">
    <location>
        <begin position="396"/>
        <end position="507"/>
    </location>
</feature>
<proteinExistence type="inferred from homology"/>
<keyword evidence="7" id="KW-0131">Cell cycle</keyword>
<evidence type="ECO:0000256" key="8">
    <source>
        <dbReference type="SAM" id="MobiDB-lite"/>
    </source>
</evidence>
<sequence length="673" mass="73928">MSRKSTTTRKRPANVLSQSARKLLEDDEPMPPPAKKFKPLSSALNMFNIDSPKSTQTATQRKGKGKEKAATPALPPTFSGSQTPGDESLWLDMYGPMDETDLAVHKRKVEDVRHWLSEASDGGSSGKLRKYRRLLVLSGPAGSAKTATIRVLSKELDFEILEWQNAVSEGLPSDEDSDGYANFEGAMDKFQAFAARAASCRTVFSSETSSSQTSQANGSQASSCKRRAQLILLEDLPNLNHGKTQERFHSILEGLVHSPASIPVVIVVSDAGIRGATGDDVALASGPSRKEAIGVRSVVPPDLWRSPYVTEIKFNPVSATLMKKALHSLVAKHSRTSSHPQPSKELVELVVDSANGDIRSAIMALQFACVRTEGKPKKKGRQHASQPLIAMVSRREQSLAMFHLLGKVLYNKRKGDAPAPSASAKDIQRDKELDATLKNPPRLPTHLEEHERKASRVDVEVLYADSPIDASLLSLYVHQNYTQFCNDLNQAEGVSDWLSWVDSNGGDQWYQTNPNSFHLITLGTLHSLPSPVPRRSQQMYKPEFFENLKMCRESEDAVEDVVQWLSGIAQTDQSGAGSTRWKKSEVVMELGPVLRARSDLHASGSCLPPPSSHRLFSNLTFSRGQGSKAQLAEEEVPPESSIMLDGDDSWDRRHSASSETRGGGWLEEDDIED</sequence>
<feature type="compositionally biased region" description="Basic residues" evidence="8">
    <location>
        <begin position="1"/>
        <end position="12"/>
    </location>
</feature>
<dbReference type="GO" id="GO:0003682">
    <property type="term" value="F:chromatin binding"/>
    <property type="evidence" value="ECO:0007669"/>
    <property type="project" value="TreeGrafter"/>
</dbReference>
<organism evidence="10 11">
    <name type="scientific">Heliocybe sulcata</name>
    <dbReference type="NCBI Taxonomy" id="5364"/>
    <lineage>
        <taxon>Eukaryota</taxon>
        <taxon>Fungi</taxon>
        <taxon>Dikarya</taxon>
        <taxon>Basidiomycota</taxon>
        <taxon>Agaricomycotina</taxon>
        <taxon>Agaricomycetes</taxon>
        <taxon>Gloeophyllales</taxon>
        <taxon>Gloeophyllaceae</taxon>
        <taxon>Heliocybe</taxon>
    </lineage>
</organism>
<dbReference type="SUPFAM" id="SSF52540">
    <property type="entry name" value="P-loop containing nucleoside triphosphate hydrolases"/>
    <property type="match status" value="1"/>
</dbReference>
<protein>
    <submittedName>
        <fullName evidence="10">Rad17-domain-containing protein</fullName>
    </submittedName>
</protein>
<dbReference type="Proteomes" id="UP000305948">
    <property type="component" value="Unassembled WGS sequence"/>
</dbReference>
<keyword evidence="3" id="KW-0547">Nucleotide-binding</keyword>
<feature type="region of interest" description="Disordered" evidence="8">
    <location>
        <begin position="626"/>
        <end position="673"/>
    </location>
</feature>
<comment type="subcellular location">
    <subcellularLocation>
        <location evidence="1">Nucleus</location>
    </subcellularLocation>
</comment>
<keyword evidence="6" id="KW-0539">Nucleus</keyword>